<evidence type="ECO:0000256" key="4">
    <source>
        <dbReference type="ARBA" id="ARBA00022605"/>
    </source>
</evidence>
<feature type="binding site" evidence="8">
    <location>
        <position position="23"/>
    </location>
    <ligand>
        <name>phosphoenolpyruvate</name>
        <dbReference type="ChEBI" id="CHEBI:58702"/>
    </ligand>
</feature>
<dbReference type="InterPro" id="IPR023193">
    <property type="entry name" value="EPSP_synthase_CS"/>
</dbReference>
<feature type="binding site" evidence="8">
    <location>
        <position position="317"/>
    </location>
    <ligand>
        <name>3-phosphoshikimate</name>
        <dbReference type="ChEBI" id="CHEBI:145989"/>
    </ligand>
</feature>
<dbReference type="InterPro" id="IPR013792">
    <property type="entry name" value="RNA3'P_cycl/enolpyr_Trfase_a/b"/>
</dbReference>
<feature type="binding site" evidence="8">
    <location>
        <position position="24"/>
    </location>
    <ligand>
        <name>3-phosphoshikimate</name>
        <dbReference type="ChEBI" id="CHEBI:145989"/>
    </ligand>
</feature>
<protein>
    <recommendedName>
        <fullName evidence="8">3-phosphoshikimate 1-carboxyvinyltransferase</fullName>
        <ecNumber evidence="8">2.5.1.19</ecNumber>
    </recommendedName>
    <alternativeName>
        <fullName evidence="8">5-enolpyruvylshikimate-3-phosphate synthase</fullName>
        <shortName evidence="8">EPSP synthase</shortName>
        <shortName evidence="8">EPSPS</shortName>
    </alternativeName>
</protein>
<dbReference type="SUPFAM" id="SSF55205">
    <property type="entry name" value="EPT/RTPC-like"/>
    <property type="match status" value="1"/>
</dbReference>
<accession>A0A399FXG6</accession>
<feature type="binding site" evidence="8">
    <location>
        <position position="348"/>
    </location>
    <ligand>
        <name>phosphoenolpyruvate</name>
        <dbReference type="ChEBI" id="CHEBI:58702"/>
    </ligand>
</feature>
<dbReference type="NCBIfam" id="TIGR01356">
    <property type="entry name" value="aroA"/>
    <property type="match status" value="1"/>
</dbReference>
<dbReference type="PROSITE" id="PS00104">
    <property type="entry name" value="EPSP_SYNTHASE_1"/>
    <property type="match status" value="1"/>
</dbReference>
<dbReference type="PROSITE" id="PS00885">
    <property type="entry name" value="EPSP_SYNTHASE_2"/>
    <property type="match status" value="1"/>
</dbReference>
<comment type="subcellular location">
    <subcellularLocation>
        <location evidence="8">Cytoplasm</location>
    </subcellularLocation>
</comment>
<dbReference type="PANTHER" id="PTHR21090:SF5">
    <property type="entry name" value="PENTAFUNCTIONAL AROM POLYPEPTIDE"/>
    <property type="match status" value="1"/>
</dbReference>
<feature type="binding site" evidence="8">
    <location>
        <position position="123"/>
    </location>
    <ligand>
        <name>phosphoenolpyruvate</name>
        <dbReference type="ChEBI" id="CHEBI:58702"/>
    </ligand>
</feature>
<dbReference type="InterPro" id="IPR006264">
    <property type="entry name" value="EPSP_synthase"/>
</dbReference>
<dbReference type="PIRSF" id="PIRSF000505">
    <property type="entry name" value="EPSPS"/>
    <property type="match status" value="1"/>
</dbReference>
<feature type="binding site" evidence="8">
    <location>
        <position position="344"/>
    </location>
    <ligand>
        <name>3-phosphoshikimate</name>
        <dbReference type="ChEBI" id="CHEBI:145989"/>
    </ligand>
</feature>
<feature type="binding site" evidence="8">
    <location>
        <position position="95"/>
    </location>
    <ligand>
        <name>phosphoenolpyruvate</name>
        <dbReference type="ChEBI" id="CHEBI:58702"/>
    </ligand>
</feature>
<feature type="binding site" evidence="8">
    <location>
        <position position="170"/>
    </location>
    <ligand>
        <name>phosphoenolpyruvate</name>
        <dbReference type="ChEBI" id="CHEBI:58702"/>
    </ligand>
</feature>
<dbReference type="GO" id="GO:0005737">
    <property type="term" value="C:cytoplasm"/>
    <property type="evidence" value="ECO:0007669"/>
    <property type="project" value="UniProtKB-SubCell"/>
</dbReference>
<keyword evidence="3 8" id="KW-0963">Cytoplasm</keyword>
<feature type="binding site" evidence="8">
    <location>
        <position position="391"/>
    </location>
    <ligand>
        <name>phosphoenolpyruvate</name>
        <dbReference type="ChEBI" id="CHEBI:58702"/>
    </ligand>
</feature>
<name>A0A399FXG6_UNCN2</name>
<keyword evidence="5 8" id="KW-0808">Transferase</keyword>
<feature type="binding site" evidence="8">
    <location>
        <position position="168"/>
    </location>
    <ligand>
        <name>3-phosphoshikimate</name>
        <dbReference type="ChEBI" id="CHEBI:145989"/>
    </ligand>
</feature>
<dbReference type="PANTHER" id="PTHR21090">
    <property type="entry name" value="AROM/DEHYDROQUINATE SYNTHASE"/>
    <property type="match status" value="1"/>
</dbReference>
<proteinExistence type="inferred from homology"/>
<dbReference type="UniPathway" id="UPA00053">
    <property type="reaction ID" value="UER00089"/>
</dbReference>
<dbReference type="GO" id="GO:0003866">
    <property type="term" value="F:3-phosphoshikimate 1-carboxyvinyltransferase activity"/>
    <property type="evidence" value="ECO:0007669"/>
    <property type="project" value="UniProtKB-UniRule"/>
</dbReference>
<sequence length="434" mass="46658">MTGEIRISPREGLRGKIKVPGDKSIAHRAVMVASIATGRSEIIGFPENEDCLSTIRIFQALGVQIEITGDRLIINGKGLGGLSEPENVLDAGNSGTTLRLLLGILSGQDFCSIITGDESLRRRPMRRVVEPLSRMGAEIIGRGEENLAPIAIKGKKLAPINYLSPIASAQVKSSILLAGLYAEGETSVEEPAKSRDHTERMLRLFGAEMKNDGLKVAVKGRAKLVGREFRIPGDISSASFFLVAAAILPNSEITITEVGINPTRKAVLDVLEEMGVKVNLTNVREGIPEPVADITVRSAKPLKPVNLKGEMVIRIIDEIPILTVVASLADGESSILGAGELRVKETDRIRALRVNLTRLGVRVREVSDGLIIQGGSHLQERDSLDSYGDHRIAMAMIIAAMASKKGATVLNTDCINTSFPQFMNILNTCNYSGG</sequence>
<feature type="domain" description="Enolpyruvate transferase" evidence="9">
    <location>
        <begin position="10"/>
        <end position="426"/>
    </location>
</feature>
<reference evidence="10 11" key="1">
    <citation type="submission" date="2018-08" db="EMBL/GenBank/DDBJ databases">
        <title>Draft genome of candidate division NPL-UPA2 bacterium Unc8 that adapted to ultra-basic serpentinizing groundwater.</title>
        <authorList>
            <person name="Ishii S."/>
            <person name="Suzuki S."/>
            <person name="Nealson K.H."/>
        </authorList>
    </citation>
    <scope>NUCLEOTIDE SEQUENCE [LARGE SCALE GENOMIC DNA]</scope>
    <source>
        <strain evidence="10">Unc8</strain>
    </source>
</reference>
<evidence type="ECO:0000256" key="1">
    <source>
        <dbReference type="ARBA" id="ARBA00004811"/>
    </source>
</evidence>
<keyword evidence="6 8" id="KW-0057">Aromatic amino acid biosynthesis</keyword>
<evidence type="ECO:0000256" key="8">
    <source>
        <dbReference type="HAMAP-Rule" id="MF_00210"/>
    </source>
</evidence>
<evidence type="ECO:0000313" key="11">
    <source>
        <dbReference type="Proteomes" id="UP000266287"/>
    </source>
</evidence>
<comment type="function">
    <text evidence="8">Catalyzes the transfer of the enolpyruvyl moiety of phosphoenolpyruvate (PEP) to the 5-hydroxyl of shikimate-3-phosphate (S3P) to produce enolpyruvyl shikimate-3-phosphate and inorganic phosphate.</text>
</comment>
<dbReference type="AlphaFoldDB" id="A0A399FXG6"/>
<comment type="pathway">
    <text evidence="1 8">Metabolic intermediate biosynthesis; chorismate biosynthesis; chorismate from D-erythrose 4-phosphate and phosphoenolpyruvate: step 6/7.</text>
</comment>
<dbReference type="EC" id="2.5.1.19" evidence="8"/>
<organism evidence="10 11">
    <name type="scientific">candidate division NPL-UPA2 bacterium Unc8</name>
    <dbReference type="NCBI Taxonomy" id="1980939"/>
    <lineage>
        <taxon>Bacteria</taxon>
    </lineage>
</organism>
<evidence type="ECO:0000256" key="7">
    <source>
        <dbReference type="ARBA" id="ARBA00044633"/>
    </source>
</evidence>
<evidence type="ECO:0000256" key="6">
    <source>
        <dbReference type="ARBA" id="ARBA00023141"/>
    </source>
</evidence>
<evidence type="ECO:0000259" key="9">
    <source>
        <dbReference type="Pfam" id="PF00275"/>
    </source>
</evidence>
<dbReference type="Gene3D" id="3.65.10.10">
    <property type="entry name" value="Enolpyruvate transferase domain"/>
    <property type="match status" value="2"/>
</dbReference>
<dbReference type="GO" id="GO:0009423">
    <property type="term" value="P:chorismate biosynthetic process"/>
    <property type="evidence" value="ECO:0007669"/>
    <property type="project" value="UniProtKB-UniRule"/>
</dbReference>
<dbReference type="EMBL" id="NDHY01000011">
    <property type="protein sequence ID" value="RIH99832.1"/>
    <property type="molecule type" value="Genomic_DNA"/>
</dbReference>
<evidence type="ECO:0000313" key="10">
    <source>
        <dbReference type="EMBL" id="RIH99832.1"/>
    </source>
</evidence>
<comment type="caution">
    <text evidence="10">The sequence shown here is derived from an EMBL/GenBank/DDBJ whole genome shotgun (WGS) entry which is preliminary data.</text>
</comment>
<feature type="binding site" evidence="8">
    <location>
        <position position="23"/>
    </location>
    <ligand>
        <name>3-phosphoshikimate</name>
        <dbReference type="ChEBI" id="CHEBI:145989"/>
    </ligand>
</feature>
<comment type="catalytic activity">
    <reaction evidence="7">
        <text>3-phosphoshikimate + phosphoenolpyruvate = 5-O-(1-carboxyvinyl)-3-phosphoshikimate + phosphate</text>
        <dbReference type="Rhea" id="RHEA:21256"/>
        <dbReference type="ChEBI" id="CHEBI:43474"/>
        <dbReference type="ChEBI" id="CHEBI:57701"/>
        <dbReference type="ChEBI" id="CHEBI:58702"/>
        <dbReference type="ChEBI" id="CHEBI:145989"/>
        <dbReference type="EC" id="2.5.1.19"/>
    </reaction>
    <physiologicalReaction direction="left-to-right" evidence="7">
        <dbReference type="Rhea" id="RHEA:21257"/>
    </physiologicalReaction>
</comment>
<keyword evidence="4 8" id="KW-0028">Amino-acid biosynthesis</keyword>
<evidence type="ECO:0000256" key="3">
    <source>
        <dbReference type="ARBA" id="ARBA00022490"/>
    </source>
</evidence>
<evidence type="ECO:0000256" key="5">
    <source>
        <dbReference type="ARBA" id="ARBA00022679"/>
    </source>
</evidence>
<feature type="binding site" evidence="8">
    <location>
        <position position="28"/>
    </location>
    <ligand>
        <name>3-phosphoshikimate</name>
        <dbReference type="ChEBI" id="CHEBI:145989"/>
    </ligand>
</feature>
<feature type="active site" description="Proton acceptor" evidence="8">
    <location>
        <position position="317"/>
    </location>
</feature>
<feature type="binding site" evidence="8">
    <location>
        <position position="170"/>
    </location>
    <ligand>
        <name>3-phosphoshikimate</name>
        <dbReference type="ChEBI" id="CHEBI:145989"/>
    </ligand>
</feature>
<gene>
    <name evidence="8 10" type="primary">aroA</name>
    <name evidence="10" type="ORF">B9J77_04475</name>
</gene>
<dbReference type="InterPro" id="IPR001986">
    <property type="entry name" value="Enolpyruvate_Tfrase_dom"/>
</dbReference>
<comment type="similarity">
    <text evidence="2 8">Belongs to the EPSP synthase family.</text>
</comment>
<comment type="caution">
    <text evidence="8">Lacks conserved residue(s) required for the propagation of feature annotation.</text>
</comment>
<dbReference type="CDD" id="cd01556">
    <property type="entry name" value="EPSP_synthase"/>
    <property type="match status" value="1"/>
</dbReference>
<dbReference type="GO" id="GO:0009073">
    <property type="term" value="P:aromatic amino acid family biosynthetic process"/>
    <property type="evidence" value="ECO:0007669"/>
    <property type="project" value="UniProtKB-KW"/>
</dbReference>
<dbReference type="Pfam" id="PF00275">
    <property type="entry name" value="EPSP_synthase"/>
    <property type="match status" value="1"/>
</dbReference>
<dbReference type="Proteomes" id="UP000266287">
    <property type="component" value="Unassembled WGS sequence"/>
</dbReference>
<dbReference type="FunFam" id="3.65.10.10:FF:000005">
    <property type="entry name" value="3-phosphoshikimate 1-carboxyvinyltransferase"/>
    <property type="match status" value="1"/>
</dbReference>
<dbReference type="InterPro" id="IPR036968">
    <property type="entry name" value="Enolpyruvate_Tfrase_sf"/>
</dbReference>
<dbReference type="HAMAP" id="MF_00210">
    <property type="entry name" value="EPSP_synth"/>
    <property type="match status" value="1"/>
</dbReference>
<evidence type="ECO:0000256" key="2">
    <source>
        <dbReference type="ARBA" id="ARBA00009948"/>
    </source>
</evidence>
<dbReference type="GO" id="GO:0008652">
    <property type="term" value="P:amino acid biosynthetic process"/>
    <property type="evidence" value="ECO:0007669"/>
    <property type="project" value="UniProtKB-KW"/>
</dbReference>
<comment type="subunit">
    <text evidence="8">Monomer.</text>
</comment>